<organism evidence="1 2">
    <name type="scientific">Candidatus Doudnabacteria bacterium RIFCSPHIGHO2_02_FULL_46_11</name>
    <dbReference type="NCBI Taxonomy" id="1817832"/>
    <lineage>
        <taxon>Bacteria</taxon>
        <taxon>Candidatus Doudnaibacteriota</taxon>
    </lineage>
</organism>
<accession>A0A1F5P4H0</accession>
<name>A0A1F5P4H0_9BACT</name>
<dbReference type="EMBL" id="MFES01000033">
    <property type="protein sequence ID" value="OGE84839.1"/>
    <property type="molecule type" value="Genomic_DNA"/>
</dbReference>
<reference evidence="1 2" key="1">
    <citation type="journal article" date="2016" name="Nat. Commun.">
        <title>Thousands of microbial genomes shed light on interconnected biogeochemical processes in an aquifer system.</title>
        <authorList>
            <person name="Anantharaman K."/>
            <person name="Brown C.T."/>
            <person name="Hug L.A."/>
            <person name="Sharon I."/>
            <person name="Castelle C.J."/>
            <person name="Probst A.J."/>
            <person name="Thomas B.C."/>
            <person name="Singh A."/>
            <person name="Wilkins M.J."/>
            <person name="Karaoz U."/>
            <person name="Brodie E.L."/>
            <person name="Williams K.H."/>
            <person name="Hubbard S.S."/>
            <person name="Banfield J.F."/>
        </authorList>
    </citation>
    <scope>NUCLEOTIDE SEQUENCE [LARGE SCALE GENOMIC DNA]</scope>
</reference>
<dbReference type="Proteomes" id="UP000176786">
    <property type="component" value="Unassembled WGS sequence"/>
</dbReference>
<sequence length="245" mass="24256">MYALVKNKMLTLVILATVLLFGWQMVFAQQAPMVANAGVVCTDTGGVLTLNNPNDTPVTVKVTASGGFDATINLGVDGDAAQGRLTALANGTYTITTSVTGGAVIAAYQVTVSCNPAATLPNPDPEMIVGATVTAGCATSGGFITADNSNDEAVLVRVTGPNGYSREAMTAVAAESNFTALRNGIYAVMTWTADGTVQVDGQAVPITCPGGTVSISGGAAVAVDTGGIVGGIGGGVDAGFGGMAK</sequence>
<evidence type="ECO:0000313" key="1">
    <source>
        <dbReference type="EMBL" id="OGE84839.1"/>
    </source>
</evidence>
<dbReference type="AlphaFoldDB" id="A0A1F5P4H0"/>
<protein>
    <submittedName>
        <fullName evidence="1">Uncharacterized protein</fullName>
    </submittedName>
</protein>
<proteinExistence type="predicted"/>
<dbReference type="STRING" id="1817832.A3J48_03440"/>
<gene>
    <name evidence="1" type="ORF">A3J48_03440</name>
</gene>
<evidence type="ECO:0000313" key="2">
    <source>
        <dbReference type="Proteomes" id="UP000176786"/>
    </source>
</evidence>
<comment type="caution">
    <text evidence="1">The sequence shown here is derived from an EMBL/GenBank/DDBJ whole genome shotgun (WGS) entry which is preliminary data.</text>
</comment>